<protein>
    <submittedName>
        <fullName evidence="1">Uncharacterized protein</fullName>
    </submittedName>
</protein>
<organism evidence="1 2">
    <name type="scientific">Purpureocillium lilacinum</name>
    <name type="common">Paecilomyces lilacinus</name>
    <dbReference type="NCBI Taxonomy" id="33203"/>
    <lineage>
        <taxon>Eukaryota</taxon>
        <taxon>Fungi</taxon>
        <taxon>Dikarya</taxon>
        <taxon>Ascomycota</taxon>
        <taxon>Pezizomycotina</taxon>
        <taxon>Sordariomycetes</taxon>
        <taxon>Hypocreomycetidae</taxon>
        <taxon>Hypocreales</taxon>
        <taxon>Ophiocordycipitaceae</taxon>
        <taxon>Purpureocillium</taxon>
    </lineage>
</organism>
<accession>A0ACC4DYU5</accession>
<comment type="caution">
    <text evidence="1">The sequence shown here is derived from an EMBL/GenBank/DDBJ whole genome shotgun (WGS) entry which is preliminary data.</text>
</comment>
<evidence type="ECO:0000313" key="2">
    <source>
        <dbReference type="Proteomes" id="UP001638806"/>
    </source>
</evidence>
<keyword evidence="2" id="KW-1185">Reference proteome</keyword>
<reference evidence="1" key="1">
    <citation type="submission" date="2024-12" db="EMBL/GenBank/DDBJ databases">
        <title>Comparative genomics and development of molecular markers within Purpureocillium lilacinum and among Purpureocillium species.</title>
        <authorList>
            <person name="Yeh Z.-Y."/>
            <person name="Ni N.-T."/>
            <person name="Lo P.-H."/>
            <person name="Mushyakhwo K."/>
            <person name="Lin C.-F."/>
            <person name="Nai Y.-S."/>
        </authorList>
    </citation>
    <scope>NUCLEOTIDE SEQUENCE</scope>
    <source>
        <strain evidence="1">NCHU-NPUST-175</strain>
    </source>
</reference>
<proteinExistence type="predicted"/>
<sequence>MSMTTRSARQPSQPASPAEHDARPRTRFPEVEEDRHAVERGVVVLRLAWRTALAAVRGKRAVIGAPGLAKQTTCPSLAFPFAESNARGGMPRGETAQVGSVRAAGCGEGESAAGRAKTGLHLGIGQDSPHFTVCPAARGKWEWSGNPSPHAPDDAPLGWGRRMPISPAHGHGAASTLLVFRQGRRCAYCKLIIAQSSVAIMWAVGYRGARRFVCSPSWSAPFQHERTPLVWVPAVSLLPGGSTAQSATGCARFPVASWMATSREARGLPSDKRTRHLISKRQDHAGRSKWTLFVAVSPSSIRLELTTSGDNGWFLFLERDARQWQHQRSSVPQNARQGGDRKFATSS</sequence>
<name>A0ACC4DYU5_PURLI</name>
<evidence type="ECO:0000313" key="1">
    <source>
        <dbReference type="EMBL" id="KAL3961203.1"/>
    </source>
</evidence>
<dbReference type="Proteomes" id="UP001638806">
    <property type="component" value="Unassembled WGS sequence"/>
</dbReference>
<dbReference type="EMBL" id="JBGNUJ010000003">
    <property type="protein sequence ID" value="KAL3961203.1"/>
    <property type="molecule type" value="Genomic_DNA"/>
</dbReference>
<gene>
    <name evidence="1" type="ORF">ACCO45_002726</name>
</gene>